<sequence length="153" mass="17684">MLIGEVSQWRSTKANSMDRTNQRAPNGDVKTHKRISITVNPPTASRRLPWEKVGSVDHRADIAANCTRNLNLIGTTHIMFLANLPVKQHHYELWERASRADNKKRCCLLFFQHEHGHTRTRVTHCEGTTLGTRKTLVLRFDERSCRRSRLSDD</sequence>
<organism evidence="2 3">
    <name type="scientific">Vespula maculifrons</name>
    <name type="common">Eastern yellow jacket</name>
    <name type="synonym">Wasp</name>
    <dbReference type="NCBI Taxonomy" id="7453"/>
    <lineage>
        <taxon>Eukaryota</taxon>
        <taxon>Metazoa</taxon>
        <taxon>Ecdysozoa</taxon>
        <taxon>Arthropoda</taxon>
        <taxon>Hexapoda</taxon>
        <taxon>Insecta</taxon>
        <taxon>Pterygota</taxon>
        <taxon>Neoptera</taxon>
        <taxon>Endopterygota</taxon>
        <taxon>Hymenoptera</taxon>
        <taxon>Apocrita</taxon>
        <taxon>Aculeata</taxon>
        <taxon>Vespoidea</taxon>
        <taxon>Vespidae</taxon>
        <taxon>Vespinae</taxon>
        <taxon>Vespula</taxon>
    </lineage>
</organism>
<name>A0ABD2CBN6_VESMC</name>
<evidence type="ECO:0000313" key="3">
    <source>
        <dbReference type="Proteomes" id="UP001607303"/>
    </source>
</evidence>
<evidence type="ECO:0000313" key="2">
    <source>
        <dbReference type="EMBL" id="KAL2742462.1"/>
    </source>
</evidence>
<gene>
    <name evidence="2" type="ORF">V1477_010091</name>
</gene>
<feature type="region of interest" description="Disordered" evidence="1">
    <location>
        <begin position="1"/>
        <end position="31"/>
    </location>
</feature>
<dbReference type="AlphaFoldDB" id="A0ABD2CBN6"/>
<comment type="caution">
    <text evidence="2">The sequence shown here is derived from an EMBL/GenBank/DDBJ whole genome shotgun (WGS) entry which is preliminary data.</text>
</comment>
<reference evidence="2 3" key="1">
    <citation type="journal article" date="2024" name="Ann. Entomol. Soc. Am.">
        <title>Genomic analyses of the southern and eastern yellowjacket wasps (Hymenoptera: Vespidae) reveal evolutionary signatures of social life.</title>
        <authorList>
            <person name="Catto M.A."/>
            <person name="Caine P.B."/>
            <person name="Orr S.E."/>
            <person name="Hunt B.G."/>
            <person name="Goodisman M.A.D."/>
        </authorList>
    </citation>
    <scope>NUCLEOTIDE SEQUENCE [LARGE SCALE GENOMIC DNA]</scope>
    <source>
        <strain evidence="2">232</strain>
        <tissue evidence="2">Head and thorax</tissue>
    </source>
</reference>
<proteinExistence type="predicted"/>
<protein>
    <submittedName>
        <fullName evidence="2">Uncharacterized protein</fullName>
    </submittedName>
</protein>
<accession>A0ABD2CBN6</accession>
<keyword evidence="3" id="KW-1185">Reference proteome</keyword>
<evidence type="ECO:0000256" key="1">
    <source>
        <dbReference type="SAM" id="MobiDB-lite"/>
    </source>
</evidence>
<dbReference type="Proteomes" id="UP001607303">
    <property type="component" value="Unassembled WGS sequence"/>
</dbReference>
<feature type="compositionally biased region" description="Polar residues" evidence="1">
    <location>
        <begin position="8"/>
        <end position="24"/>
    </location>
</feature>
<dbReference type="EMBL" id="JAYRBN010000058">
    <property type="protein sequence ID" value="KAL2742462.1"/>
    <property type="molecule type" value="Genomic_DNA"/>
</dbReference>